<dbReference type="AlphaFoldDB" id="A0A166ERP5"/>
<evidence type="ECO:0000313" key="1">
    <source>
        <dbReference type="EMBL" id="KZX16936.1"/>
    </source>
</evidence>
<proteinExistence type="predicted"/>
<dbReference type="Proteomes" id="UP000077245">
    <property type="component" value="Unassembled WGS sequence"/>
</dbReference>
<keyword evidence="2" id="KW-1185">Reference proteome</keyword>
<protein>
    <submittedName>
        <fullName evidence="1">Uncharacterized protein</fullName>
    </submittedName>
</protein>
<organism evidence="1 2">
    <name type="scientific">Methanobrevibacter curvatus</name>
    <dbReference type="NCBI Taxonomy" id="49547"/>
    <lineage>
        <taxon>Archaea</taxon>
        <taxon>Methanobacteriati</taxon>
        <taxon>Methanobacteriota</taxon>
        <taxon>Methanomada group</taxon>
        <taxon>Methanobacteria</taxon>
        <taxon>Methanobacteriales</taxon>
        <taxon>Methanobacteriaceae</taxon>
        <taxon>Methanobrevibacter</taxon>
    </lineage>
</organism>
<sequence>MISMRDNFLSDFSVKVENLAKNKDKQPFKEIKNNNDKKKAVLKFLSQIGVDTRFISYFNDKIFINNLRFSKFSRKKEEIFNHRYPKIFVIRSSLFQKIASKSSKSLSSVIKVKDNILIHWNIENELCKAILFYKTILSYILLEPYTRKYGIKIITNVDLNNKKESNFKTLCVMDLNNQVEKEIEDIFKGKGIISKINEKNEIYPLKFIDKRLIEDFVDEFVDEKLLRYFINKFNKNYINININNNQNFNELEHNKGNINKKCKGEEIKNISKNFMEFLEEINPQFKENILKSVEYLSKNN</sequence>
<evidence type="ECO:0000313" key="2">
    <source>
        <dbReference type="Proteomes" id="UP000077245"/>
    </source>
</evidence>
<dbReference type="EMBL" id="LWMV01000002">
    <property type="protein sequence ID" value="KZX16936.1"/>
    <property type="molecule type" value="Genomic_DNA"/>
</dbReference>
<dbReference type="PATRIC" id="fig|49547.3.peg.12"/>
<gene>
    <name evidence="1" type="ORF">MBCUR_00120</name>
</gene>
<accession>A0A166ERP5</accession>
<comment type="caution">
    <text evidence="1">The sequence shown here is derived from an EMBL/GenBank/DDBJ whole genome shotgun (WGS) entry which is preliminary data.</text>
</comment>
<reference evidence="1 2" key="1">
    <citation type="submission" date="2016-04" db="EMBL/GenBank/DDBJ databases">
        <title>Genome sequence of Methanobrevibacter curvatus DSM 11111.</title>
        <authorList>
            <person name="Poehlein A."/>
            <person name="Seedorf H."/>
            <person name="Daniel R."/>
        </authorList>
    </citation>
    <scope>NUCLEOTIDE SEQUENCE [LARGE SCALE GENOMIC DNA]</scope>
    <source>
        <strain evidence="1 2">DSM 11111</strain>
    </source>
</reference>
<name>A0A166ERP5_9EURY</name>